<feature type="region of interest" description="Disordered" evidence="1">
    <location>
        <begin position="53"/>
        <end position="108"/>
    </location>
</feature>
<reference evidence="2" key="1">
    <citation type="journal article" date="2022" name="bioRxiv">
        <title>Sequencing and chromosome-scale assembly of the giantPleurodeles waltlgenome.</title>
        <authorList>
            <person name="Brown T."/>
            <person name="Elewa A."/>
            <person name="Iarovenko S."/>
            <person name="Subramanian E."/>
            <person name="Araus A.J."/>
            <person name="Petzold A."/>
            <person name="Susuki M."/>
            <person name="Suzuki K.-i.T."/>
            <person name="Hayashi T."/>
            <person name="Toyoda A."/>
            <person name="Oliveira C."/>
            <person name="Osipova E."/>
            <person name="Leigh N.D."/>
            <person name="Simon A."/>
            <person name="Yun M.H."/>
        </authorList>
    </citation>
    <scope>NUCLEOTIDE SEQUENCE</scope>
    <source>
        <strain evidence="2">20211129_DDA</strain>
        <tissue evidence="2">Liver</tissue>
    </source>
</reference>
<dbReference type="AlphaFoldDB" id="A0AAV7RSD4"/>
<evidence type="ECO:0000313" key="3">
    <source>
        <dbReference type="Proteomes" id="UP001066276"/>
    </source>
</evidence>
<proteinExistence type="predicted"/>
<evidence type="ECO:0000313" key="2">
    <source>
        <dbReference type="EMBL" id="KAJ1154481.1"/>
    </source>
</evidence>
<dbReference type="Proteomes" id="UP001066276">
    <property type="component" value="Chromosome 5"/>
</dbReference>
<sequence length="108" mass="12090">MGGVLHGKKKLRDLGVEYSMQFLTLLRVITPIGVQFFLTLQEAWSWAECKLGLDPSGEQHAGKRKRRARSWRRGRSVMHGSPTAEKVQQGKLKAVEEGASISRKKSGE</sequence>
<gene>
    <name evidence="2" type="ORF">NDU88_007233</name>
</gene>
<dbReference type="EMBL" id="JANPWB010000009">
    <property type="protein sequence ID" value="KAJ1154481.1"/>
    <property type="molecule type" value="Genomic_DNA"/>
</dbReference>
<organism evidence="2 3">
    <name type="scientific">Pleurodeles waltl</name>
    <name type="common">Iberian ribbed newt</name>
    <dbReference type="NCBI Taxonomy" id="8319"/>
    <lineage>
        <taxon>Eukaryota</taxon>
        <taxon>Metazoa</taxon>
        <taxon>Chordata</taxon>
        <taxon>Craniata</taxon>
        <taxon>Vertebrata</taxon>
        <taxon>Euteleostomi</taxon>
        <taxon>Amphibia</taxon>
        <taxon>Batrachia</taxon>
        <taxon>Caudata</taxon>
        <taxon>Salamandroidea</taxon>
        <taxon>Salamandridae</taxon>
        <taxon>Pleurodelinae</taxon>
        <taxon>Pleurodeles</taxon>
    </lineage>
</organism>
<feature type="compositionally biased region" description="Basic residues" evidence="1">
    <location>
        <begin position="62"/>
        <end position="76"/>
    </location>
</feature>
<accession>A0AAV7RSD4</accession>
<protein>
    <submittedName>
        <fullName evidence="2">Uncharacterized protein</fullName>
    </submittedName>
</protein>
<keyword evidence="3" id="KW-1185">Reference proteome</keyword>
<name>A0AAV7RSD4_PLEWA</name>
<evidence type="ECO:0000256" key="1">
    <source>
        <dbReference type="SAM" id="MobiDB-lite"/>
    </source>
</evidence>
<comment type="caution">
    <text evidence="2">The sequence shown here is derived from an EMBL/GenBank/DDBJ whole genome shotgun (WGS) entry which is preliminary data.</text>
</comment>